<feature type="transmembrane region" description="Helical" evidence="2">
    <location>
        <begin position="98"/>
        <end position="117"/>
    </location>
</feature>
<feature type="transmembrane region" description="Helical" evidence="2">
    <location>
        <begin position="222"/>
        <end position="243"/>
    </location>
</feature>
<accession>A0A839S404</accession>
<feature type="domain" description="SGNH" evidence="4">
    <location>
        <begin position="461"/>
        <end position="683"/>
    </location>
</feature>
<proteinExistence type="predicted"/>
<dbReference type="PANTHER" id="PTHR23028:SF53">
    <property type="entry name" value="ACYL_TRANSF_3 DOMAIN-CONTAINING PROTEIN"/>
    <property type="match status" value="1"/>
</dbReference>
<dbReference type="InterPro" id="IPR043968">
    <property type="entry name" value="SGNH"/>
</dbReference>
<dbReference type="EMBL" id="JACHWU010000003">
    <property type="protein sequence ID" value="MBB3052013.1"/>
    <property type="molecule type" value="Genomic_DNA"/>
</dbReference>
<evidence type="ECO:0000259" key="4">
    <source>
        <dbReference type="Pfam" id="PF19040"/>
    </source>
</evidence>
<feature type="transmembrane region" description="Helical" evidence="2">
    <location>
        <begin position="386"/>
        <end position="404"/>
    </location>
</feature>
<feature type="compositionally biased region" description="Low complexity" evidence="1">
    <location>
        <begin position="1"/>
        <end position="10"/>
    </location>
</feature>
<name>A0A839S404_9PSEU</name>
<feature type="transmembrane region" description="Helical" evidence="2">
    <location>
        <begin position="255"/>
        <end position="277"/>
    </location>
</feature>
<keyword evidence="2" id="KW-1133">Transmembrane helix</keyword>
<feature type="transmembrane region" description="Helical" evidence="2">
    <location>
        <begin position="196"/>
        <end position="216"/>
    </location>
</feature>
<sequence length="695" mass="76603">MTTTDTRPTTEPSARPGRPGWWRAAPGAERKFRPELQGLRAIAALLVVAYHVWLDRISGGVDVFFVVSGFLITGQLVRARSRGRIAFRPFWGRMIKRLFPAALLVLVATMVAAYLWLPEHRWFATIRDVVASALYLENWQLVATSADYFAARDEASPTQHYWSLSIQGQFYVAWPLLIAFLGALAARSGWSLRRTVFGSLLTIGAGSLAYSVWLTAADQPLAYFTSLTRIWEFALGGLLALVIDRIALPRALRLVLGWLGVAGLVSCGLILQVGSVFPGYAALWPTMSAVLVLVAGATASPVGADRFLSSRPVSYLGDISYALYLWHWPVLMFYLVVRDRAEVGPRGGAVIIAASLVLAVATYHLVENPVRRSNIGATKPWRAYSLGAAMLVVVLGLATVWQVHTVGRASFTQHADDPDHPGALVVSHDAPLYDPGRDVVPPAAALDDEYYLLEPDGDFECSTSPRSDEVEICVKESSGAPTRTIVTVGDSHVLQYGAAFEPLVDRNDWRIVTLYKRGCAFSAGDYHLNGMPIPPDCARWNDAVLPEILEIDPDAVFSMATRDAYPGLTESTPENYVTQWRRVADAGIPLVLARDNPRFRGWEPSECVLKHGYDDDRCTRPRAEIYAPEPPYAALADLPPEAHFLDLTDLFCPGDTCEPVIGNVLVYRDDDHLTQTYQTTMATVLEERMVDALDW</sequence>
<feature type="transmembrane region" description="Helical" evidence="2">
    <location>
        <begin position="38"/>
        <end position="54"/>
    </location>
</feature>
<dbReference type="InterPro" id="IPR050879">
    <property type="entry name" value="Acyltransferase_3"/>
</dbReference>
<feature type="region of interest" description="Disordered" evidence="1">
    <location>
        <begin position="1"/>
        <end position="20"/>
    </location>
</feature>
<gene>
    <name evidence="5" type="ORF">FHS23_003042</name>
</gene>
<dbReference type="AlphaFoldDB" id="A0A839S404"/>
<dbReference type="InterPro" id="IPR002656">
    <property type="entry name" value="Acyl_transf_3_dom"/>
</dbReference>
<protein>
    <submittedName>
        <fullName evidence="5">Peptidoglycan/LPS O-acetylase OafA/YrhL</fullName>
    </submittedName>
</protein>
<keyword evidence="2" id="KW-0472">Membrane</keyword>
<evidence type="ECO:0000313" key="6">
    <source>
        <dbReference type="Proteomes" id="UP000550714"/>
    </source>
</evidence>
<evidence type="ECO:0000256" key="1">
    <source>
        <dbReference type="SAM" id="MobiDB-lite"/>
    </source>
</evidence>
<reference evidence="5 6" key="1">
    <citation type="submission" date="2020-08" db="EMBL/GenBank/DDBJ databases">
        <title>Genomic Encyclopedia of Type Strains, Phase III (KMG-III): the genomes of soil and plant-associated and newly described type strains.</title>
        <authorList>
            <person name="Whitman W."/>
        </authorList>
    </citation>
    <scope>NUCLEOTIDE SEQUENCE [LARGE SCALE GENOMIC DNA]</scope>
    <source>
        <strain evidence="5 6">CECT 8577</strain>
    </source>
</reference>
<dbReference type="SUPFAM" id="SSF52266">
    <property type="entry name" value="SGNH hydrolase"/>
    <property type="match status" value="1"/>
</dbReference>
<feature type="domain" description="Acyltransferase 3" evidence="3">
    <location>
        <begin position="35"/>
        <end position="363"/>
    </location>
</feature>
<feature type="transmembrane region" description="Helical" evidence="2">
    <location>
        <begin position="315"/>
        <end position="336"/>
    </location>
</feature>
<feature type="transmembrane region" description="Helical" evidence="2">
    <location>
        <begin position="283"/>
        <end position="303"/>
    </location>
</feature>
<comment type="caution">
    <text evidence="5">The sequence shown here is derived from an EMBL/GenBank/DDBJ whole genome shotgun (WGS) entry which is preliminary data.</text>
</comment>
<dbReference type="PANTHER" id="PTHR23028">
    <property type="entry name" value="ACETYLTRANSFERASE"/>
    <property type="match status" value="1"/>
</dbReference>
<feature type="transmembrane region" description="Helical" evidence="2">
    <location>
        <begin position="348"/>
        <end position="366"/>
    </location>
</feature>
<feature type="transmembrane region" description="Helical" evidence="2">
    <location>
        <begin position="60"/>
        <end position="77"/>
    </location>
</feature>
<dbReference type="GO" id="GO:0016747">
    <property type="term" value="F:acyltransferase activity, transferring groups other than amino-acyl groups"/>
    <property type="evidence" value="ECO:0007669"/>
    <property type="project" value="InterPro"/>
</dbReference>
<dbReference type="RefSeq" id="WP_183655132.1">
    <property type="nucleotide sequence ID" value="NZ_JACHWU010000003.1"/>
</dbReference>
<keyword evidence="6" id="KW-1185">Reference proteome</keyword>
<evidence type="ECO:0000256" key="2">
    <source>
        <dbReference type="SAM" id="Phobius"/>
    </source>
</evidence>
<evidence type="ECO:0000313" key="5">
    <source>
        <dbReference type="EMBL" id="MBB3052013.1"/>
    </source>
</evidence>
<dbReference type="Pfam" id="PF19040">
    <property type="entry name" value="SGNH"/>
    <property type="match status" value="1"/>
</dbReference>
<dbReference type="Pfam" id="PF01757">
    <property type="entry name" value="Acyl_transf_3"/>
    <property type="match status" value="1"/>
</dbReference>
<evidence type="ECO:0000259" key="3">
    <source>
        <dbReference type="Pfam" id="PF01757"/>
    </source>
</evidence>
<dbReference type="Proteomes" id="UP000550714">
    <property type="component" value="Unassembled WGS sequence"/>
</dbReference>
<keyword evidence="2" id="KW-0812">Transmembrane</keyword>
<dbReference type="GO" id="GO:0009103">
    <property type="term" value="P:lipopolysaccharide biosynthetic process"/>
    <property type="evidence" value="ECO:0007669"/>
    <property type="project" value="TreeGrafter"/>
</dbReference>
<feature type="transmembrane region" description="Helical" evidence="2">
    <location>
        <begin position="166"/>
        <end position="184"/>
    </location>
</feature>
<organism evidence="5 6">
    <name type="scientific">Prauserella isguenensis</name>
    <dbReference type="NCBI Taxonomy" id="1470180"/>
    <lineage>
        <taxon>Bacteria</taxon>
        <taxon>Bacillati</taxon>
        <taxon>Actinomycetota</taxon>
        <taxon>Actinomycetes</taxon>
        <taxon>Pseudonocardiales</taxon>
        <taxon>Pseudonocardiaceae</taxon>
        <taxon>Prauserella</taxon>
    </lineage>
</organism>
<dbReference type="GO" id="GO:0016020">
    <property type="term" value="C:membrane"/>
    <property type="evidence" value="ECO:0007669"/>
    <property type="project" value="TreeGrafter"/>
</dbReference>